<evidence type="ECO:0000313" key="2">
    <source>
        <dbReference type="Proteomes" id="UP000316988"/>
    </source>
</evidence>
<name>A0A554RVD5_9ACTN</name>
<gene>
    <name evidence="1" type="ORF">FNM00_15185</name>
</gene>
<dbReference type="OrthoDB" id="3743061at2"/>
<keyword evidence="2" id="KW-1185">Reference proteome</keyword>
<proteinExistence type="predicted"/>
<evidence type="ECO:0000313" key="1">
    <source>
        <dbReference type="EMBL" id="TSD57995.1"/>
    </source>
</evidence>
<organism evidence="1 2">
    <name type="scientific">Aeromicrobium piscarium</name>
    <dbReference type="NCBI Taxonomy" id="2590901"/>
    <lineage>
        <taxon>Bacteria</taxon>
        <taxon>Bacillati</taxon>
        <taxon>Actinomycetota</taxon>
        <taxon>Actinomycetes</taxon>
        <taxon>Propionibacteriales</taxon>
        <taxon>Nocardioidaceae</taxon>
        <taxon>Aeromicrobium</taxon>
    </lineage>
</organism>
<protein>
    <submittedName>
        <fullName evidence="1">Uncharacterized protein</fullName>
    </submittedName>
</protein>
<dbReference type="RefSeq" id="WP_143914398.1">
    <property type="nucleotide sequence ID" value="NZ_VLNT01000016.1"/>
</dbReference>
<dbReference type="Proteomes" id="UP000316988">
    <property type="component" value="Unassembled WGS sequence"/>
</dbReference>
<dbReference type="EMBL" id="VLNT01000016">
    <property type="protein sequence ID" value="TSD57995.1"/>
    <property type="molecule type" value="Genomic_DNA"/>
</dbReference>
<dbReference type="AlphaFoldDB" id="A0A554RVD5"/>
<comment type="caution">
    <text evidence="1">The sequence shown here is derived from an EMBL/GenBank/DDBJ whole genome shotgun (WGS) entry which is preliminary data.</text>
</comment>
<sequence>MARRTWVRRRGWLLVLVSVMLGAAALGARYVPQFLDRREVSATVSGAAEVVEALPGVTSAEATVDHRIRSHRQERRERLTGAVRPRGEVTVDIVLASDIVPEQLAEVLRHVRSELADSALERHAVSMEYTQLGSERRIFDGWGVAEPVVSRPAEQLDRIAAYALGLPDGAWFDLDPATFEQGQFTDAGPPLFRELLGREVHGGFTVGARLGSATAGEALDEAVRLTSDAADVLDGPTALHLLGPNDMIVRTATEPEGLDQAWHEIAVRAHQLADADELSLSFEAAREWPIGGDALEGTTTVTLTLEGAGSCADDDAYRSLSRDATRILDEQSIQHAVDIVGCP</sequence>
<accession>A0A554RVD5</accession>
<reference evidence="1 2" key="1">
    <citation type="submission" date="2019-07" db="EMBL/GenBank/DDBJ databases">
        <authorList>
            <person name="Zhao L.H."/>
        </authorList>
    </citation>
    <scope>NUCLEOTIDE SEQUENCE [LARGE SCALE GENOMIC DNA]</scope>
    <source>
        <strain evidence="1 2">Co35</strain>
    </source>
</reference>